<reference evidence="2" key="1">
    <citation type="submission" date="2016-11" db="UniProtKB">
        <authorList>
            <consortium name="WormBaseParasite"/>
        </authorList>
    </citation>
    <scope>IDENTIFICATION</scope>
</reference>
<keyword evidence="1" id="KW-1185">Reference proteome</keyword>
<dbReference type="STRING" id="1561998.A0A1I7TCT6"/>
<accession>A0A1I7TCT6</accession>
<evidence type="ECO:0000313" key="1">
    <source>
        <dbReference type="Proteomes" id="UP000095282"/>
    </source>
</evidence>
<name>A0A1I7TCT6_9PELO</name>
<dbReference type="Proteomes" id="UP000095282">
    <property type="component" value="Unplaced"/>
</dbReference>
<dbReference type="AlphaFoldDB" id="A0A1I7TCT6"/>
<proteinExistence type="predicted"/>
<protein>
    <submittedName>
        <fullName evidence="2">Uncharacterized protein</fullName>
    </submittedName>
</protein>
<organism evidence="1 2">
    <name type="scientific">Caenorhabditis tropicalis</name>
    <dbReference type="NCBI Taxonomy" id="1561998"/>
    <lineage>
        <taxon>Eukaryota</taxon>
        <taxon>Metazoa</taxon>
        <taxon>Ecdysozoa</taxon>
        <taxon>Nematoda</taxon>
        <taxon>Chromadorea</taxon>
        <taxon>Rhabditida</taxon>
        <taxon>Rhabditina</taxon>
        <taxon>Rhabditomorpha</taxon>
        <taxon>Rhabditoidea</taxon>
        <taxon>Rhabditidae</taxon>
        <taxon>Peloderinae</taxon>
        <taxon>Caenorhabditis</taxon>
    </lineage>
</organism>
<evidence type="ECO:0000313" key="2">
    <source>
        <dbReference type="WBParaSite" id="Csp11.Scaffold582.g4658.t1"/>
    </source>
</evidence>
<sequence>MFVTITSTSIPTHLTVPFQGYSGYEDATPRPSIDFPTAVIEVSLFIRFLIRREKCMTTENQLVAGIPSVDLYSLDPIVPSMESTKSMFLTDTH</sequence>
<dbReference type="WBParaSite" id="Csp11.Scaffold582.g4658.t1">
    <property type="protein sequence ID" value="Csp11.Scaffold582.g4658.t1"/>
    <property type="gene ID" value="Csp11.Scaffold582.g4658"/>
</dbReference>